<reference evidence="2 3" key="1">
    <citation type="journal article" date="2013" name="Antonie Van Leeuwenhoek">
        <title>Halomonas zhaodongensis sp. nov., a slightly halophilic bacterium isolated from saline-alkaline soils in Zhaodong, China.</title>
        <authorList>
            <person name="Jiang J."/>
            <person name="Pan Y."/>
            <person name="Meng L."/>
            <person name="Hu S."/>
            <person name="Zhang X."/>
            <person name="Hu B."/>
            <person name="Meng J."/>
            <person name="Li C."/>
            <person name="Huang H."/>
            <person name="Wang K."/>
            <person name="Su T."/>
        </authorList>
    </citation>
    <scope>NUCLEOTIDE SEQUENCE [LARGE SCALE GENOMIC DNA]</scope>
    <source>
        <strain evidence="2 3">NEAU-ST10-25</strain>
    </source>
</reference>
<feature type="domain" description="CD-NTase associated protein 4-like DNA endonuclease" evidence="1">
    <location>
        <begin position="17"/>
        <end position="222"/>
    </location>
</feature>
<evidence type="ECO:0000259" key="1">
    <source>
        <dbReference type="Pfam" id="PF14130"/>
    </source>
</evidence>
<protein>
    <submittedName>
        <fullName evidence="2">DUF4297 domain-containing protein</fullName>
    </submittedName>
</protein>
<sequence length="413" mass="46074">MSNTLNAGLESTIAKGDPGDDTANRYRFQWIWAAVTCCRVLDNTLDVLEVFCEHHEDVLIKHRDGSFTGHQVKTRADNQPPWKASDDSVIAAYARFVNLDNEYSGKFRSFCFLTNHVIHSSKNGQDLPYVLSLIKVADSISKLEKSAVRWVKKVAKAACVSDEIAFNALSKCIASAKLPKLRDALMRLIDTITQCWPTAKELSHDTVVRSAQELVNECTKASSLDHLQLLPAYMAENGNDEDDIASVINGKRMTLSRIQNVLESGRNSYSELIGDPSKIVQPYSGSTELLHKKLDTGGFSIVTRNSADDLRDKADYLGIAWTKKHGENKGLDQYNHVLSLVLNDAGKAFDAKKNKSDDFGPAMRDELVRLLKDRRADNCQLYDATIDHLEGMAFSLTAQCKIAWSNSRPWESE</sequence>
<gene>
    <name evidence="2" type="ORF">HZS79_00595</name>
</gene>
<name>A0ABX2SPY8_VREZH</name>
<dbReference type="Pfam" id="PF14130">
    <property type="entry name" value="Cap4_nuclease"/>
    <property type="match status" value="1"/>
</dbReference>
<accession>A0ABX2SPY8</accession>
<dbReference type="RefSeq" id="WP_179926804.1">
    <property type="nucleotide sequence ID" value="NZ_JACCDD010000001.1"/>
</dbReference>
<dbReference type="EMBL" id="JACCDD010000001">
    <property type="protein sequence ID" value="NYS43438.1"/>
    <property type="molecule type" value="Genomic_DNA"/>
</dbReference>
<keyword evidence="3" id="KW-1185">Reference proteome</keyword>
<evidence type="ECO:0000313" key="2">
    <source>
        <dbReference type="EMBL" id="NYS43438.1"/>
    </source>
</evidence>
<proteinExistence type="predicted"/>
<organism evidence="2 3">
    <name type="scientific">Vreelandella zhaodongensis</name>
    <name type="common">Halomonas zhaodongensis</name>
    <dbReference type="NCBI Taxonomy" id="1176240"/>
    <lineage>
        <taxon>Bacteria</taxon>
        <taxon>Pseudomonadati</taxon>
        <taxon>Pseudomonadota</taxon>
        <taxon>Gammaproteobacteria</taxon>
        <taxon>Oceanospirillales</taxon>
        <taxon>Halomonadaceae</taxon>
        <taxon>Vreelandella</taxon>
    </lineage>
</organism>
<evidence type="ECO:0000313" key="3">
    <source>
        <dbReference type="Proteomes" id="UP000528918"/>
    </source>
</evidence>
<dbReference type="InterPro" id="IPR025382">
    <property type="entry name" value="Cap4-like_endonuclease_dom"/>
</dbReference>
<comment type="caution">
    <text evidence="2">The sequence shown here is derived from an EMBL/GenBank/DDBJ whole genome shotgun (WGS) entry which is preliminary data.</text>
</comment>
<dbReference type="Proteomes" id="UP000528918">
    <property type="component" value="Unassembled WGS sequence"/>
</dbReference>